<protein>
    <recommendedName>
        <fullName evidence="5">Lipoprotein</fullName>
    </recommendedName>
</protein>
<dbReference type="RefSeq" id="WP_047786441.1">
    <property type="nucleotide sequence ID" value="NZ_JZWI01000029.1"/>
</dbReference>
<gene>
    <name evidence="3" type="ORF">VPARA_49760</name>
</gene>
<proteinExistence type="predicted"/>
<feature type="compositionally biased region" description="Polar residues" evidence="1">
    <location>
        <begin position="41"/>
        <end position="50"/>
    </location>
</feature>
<feature type="chain" id="PRO_5002596975" description="Lipoprotein" evidence="2">
    <location>
        <begin position="21"/>
        <end position="84"/>
    </location>
</feature>
<dbReference type="Proteomes" id="UP000035170">
    <property type="component" value="Unassembled WGS sequence"/>
</dbReference>
<organism evidence="3 4">
    <name type="scientific">Variovorax paradoxus</name>
    <dbReference type="NCBI Taxonomy" id="34073"/>
    <lineage>
        <taxon>Bacteria</taxon>
        <taxon>Pseudomonadati</taxon>
        <taxon>Pseudomonadota</taxon>
        <taxon>Betaproteobacteria</taxon>
        <taxon>Burkholderiales</taxon>
        <taxon>Comamonadaceae</taxon>
        <taxon>Variovorax</taxon>
    </lineage>
</organism>
<dbReference type="PATRIC" id="fig|34073.19.peg.5093"/>
<keyword evidence="4" id="KW-1185">Reference proteome</keyword>
<evidence type="ECO:0008006" key="5">
    <source>
        <dbReference type="Google" id="ProtNLM"/>
    </source>
</evidence>
<accession>A0A0H2LUB4</accession>
<evidence type="ECO:0000256" key="2">
    <source>
        <dbReference type="SAM" id="SignalP"/>
    </source>
</evidence>
<evidence type="ECO:0000256" key="1">
    <source>
        <dbReference type="SAM" id="MobiDB-lite"/>
    </source>
</evidence>
<feature type="signal peptide" evidence="2">
    <location>
        <begin position="1"/>
        <end position="20"/>
    </location>
</feature>
<sequence>MKRRGLAAVGVALVATCLVACGEKPQTNAQGVKRDAVPWSGTGTQENAGTVFTAPGWKVGDKTAWQQQLKTRAQNGQNEYNKEN</sequence>
<reference evidence="3 4" key="1">
    <citation type="submission" date="2015-03" db="EMBL/GenBank/DDBJ databases">
        <title>Genome sequence of Variovorax paradoxus TBEA6.</title>
        <authorList>
            <person name="Poehlein A."/>
            <person name="Schuldes J."/>
            <person name="Wuebbeler J.H."/>
            <person name="Hiessl S."/>
            <person name="Steinbuechel A."/>
            <person name="Daniel R."/>
        </authorList>
    </citation>
    <scope>NUCLEOTIDE SEQUENCE [LARGE SCALE GENOMIC DNA]</scope>
    <source>
        <strain evidence="3 4">TBEA6</strain>
    </source>
</reference>
<feature type="region of interest" description="Disordered" evidence="1">
    <location>
        <begin position="32"/>
        <end position="55"/>
    </location>
</feature>
<comment type="caution">
    <text evidence="3">The sequence shown here is derived from an EMBL/GenBank/DDBJ whole genome shotgun (WGS) entry which is preliminary data.</text>
</comment>
<keyword evidence="2" id="KW-0732">Signal</keyword>
<name>A0A0H2LUB4_VARPD</name>
<evidence type="ECO:0000313" key="4">
    <source>
        <dbReference type="Proteomes" id="UP000035170"/>
    </source>
</evidence>
<dbReference type="AlphaFoldDB" id="A0A0H2LUB4"/>
<evidence type="ECO:0000313" key="3">
    <source>
        <dbReference type="EMBL" id="KLN53848.1"/>
    </source>
</evidence>
<dbReference type="EMBL" id="JZWI01000029">
    <property type="protein sequence ID" value="KLN53848.1"/>
    <property type="molecule type" value="Genomic_DNA"/>
</dbReference>